<organism evidence="2 3">
    <name type="scientific">Lactuca virosa</name>
    <dbReference type="NCBI Taxonomy" id="75947"/>
    <lineage>
        <taxon>Eukaryota</taxon>
        <taxon>Viridiplantae</taxon>
        <taxon>Streptophyta</taxon>
        <taxon>Embryophyta</taxon>
        <taxon>Tracheophyta</taxon>
        <taxon>Spermatophyta</taxon>
        <taxon>Magnoliopsida</taxon>
        <taxon>eudicotyledons</taxon>
        <taxon>Gunneridae</taxon>
        <taxon>Pentapetalae</taxon>
        <taxon>asterids</taxon>
        <taxon>campanulids</taxon>
        <taxon>Asterales</taxon>
        <taxon>Asteraceae</taxon>
        <taxon>Cichorioideae</taxon>
        <taxon>Cichorieae</taxon>
        <taxon>Lactucinae</taxon>
        <taxon>Lactuca</taxon>
    </lineage>
</organism>
<name>A0AAU9LM50_9ASTR</name>
<keyword evidence="3" id="KW-1185">Reference proteome</keyword>
<dbReference type="AlphaFoldDB" id="A0AAU9LM50"/>
<gene>
    <name evidence="2" type="ORF">LVIROSA_LOCUS3298</name>
</gene>
<feature type="domain" description="KANL3/Tex30 alpha/beta hydrolase-like" evidence="1">
    <location>
        <begin position="42"/>
        <end position="235"/>
    </location>
</feature>
<dbReference type="PANTHER" id="PTHR13136:SF13">
    <property type="entry name" value="KAT8 REGULATORY NSL COMPLEX SUBUNIT 3_TESTIS-EXPRESSED SEQUENCE 30 PROTEIN"/>
    <property type="match status" value="1"/>
</dbReference>
<protein>
    <recommendedName>
        <fullName evidence="1">KANL3/Tex30 alpha/beta hydrolase-like domain-containing protein</fullName>
    </recommendedName>
</protein>
<dbReference type="Gene3D" id="3.40.50.1820">
    <property type="entry name" value="alpha/beta hydrolase"/>
    <property type="match status" value="1"/>
</dbReference>
<evidence type="ECO:0000259" key="1">
    <source>
        <dbReference type="Pfam" id="PF20408"/>
    </source>
</evidence>
<dbReference type="FunFam" id="3.40.50.1820:FF:000207">
    <property type="entry name" value="Alpha/beta-Hydrolases superfamily protein"/>
    <property type="match status" value="1"/>
</dbReference>
<dbReference type="Pfam" id="PF20408">
    <property type="entry name" value="Abhydrolase_11"/>
    <property type="match status" value="1"/>
</dbReference>
<evidence type="ECO:0000313" key="2">
    <source>
        <dbReference type="EMBL" id="CAH1415452.1"/>
    </source>
</evidence>
<dbReference type="SUPFAM" id="SSF53474">
    <property type="entry name" value="alpha/beta-Hydrolases"/>
    <property type="match status" value="1"/>
</dbReference>
<dbReference type="InterPro" id="IPR026555">
    <property type="entry name" value="NSL3/Tex30"/>
</dbReference>
<dbReference type="InterPro" id="IPR029058">
    <property type="entry name" value="AB_hydrolase_fold"/>
</dbReference>
<reference evidence="2 3" key="1">
    <citation type="submission" date="2022-01" db="EMBL/GenBank/DDBJ databases">
        <authorList>
            <person name="Xiong W."/>
            <person name="Schranz E."/>
        </authorList>
    </citation>
    <scope>NUCLEOTIDE SEQUENCE [LARGE SCALE GENOMIC DNA]</scope>
</reference>
<dbReference type="PANTHER" id="PTHR13136">
    <property type="entry name" value="TESTIS DEVELOPMENT PROTEIN PRTD"/>
    <property type="match status" value="1"/>
</dbReference>
<dbReference type="EMBL" id="CAKMRJ010000001">
    <property type="protein sequence ID" value="CAH1415452.1"/>
    <property type="molecule type" value="Genomic_DNA"/>
</dbReference>
<accession>A0AAU9LM50</accession>
<dbReference type="InterPro" id="IPR046879">
    <property type="entry name" value="KANL3/Tex30_Abhydrolase"/>
</dbReference>
<comment type="caution">
    <text evidence="2">The sequence shown here is derived from an EMBL/GenBank/DDBJ whole genome shotgun (WGS) entry which is preliminary data.</text>
</comment>
<proteinExistence type="predicted"/>
<evidence type="ECO:0000313" key="3">
    <source>
        <dbReference type="Proteomes" id="UP001157418"/>
    </source>
</evidence>
<sequence>MASKRPRSTESDEQVVHQCAPMIRRAESSSVKFNNYNHNPPVVVFAHGAGAPSTSEWMTRWRTLLANALNPVEVVTFDYPYISGRRKAAPDAEKLVGFHLEFVRKVAAKYPEHPLILIGKSLGSRVSCMVAAENDIGALAVVCLGYPLKAKNGAIRDETLMKLTAPIMFVQGSNDNFCPLKLLEVVRQKLKSLNDLHVIEHGDHSFQIAKKNLESTGMTHEEAEQRAAESIAMFVSRIKNEKVITGPTNTCELEVDAIQFGQERENVEEEQQVDYEENQNVETHIFMNRKKSEMILKKRHKSERILKLKLSKHIYDKDGRGSTIEKAIALD</sequence>
<dbReference type="Proteomes" id="UP001157418">
    <property type="component" value="Unassembled WGS sequence"/>
</dbReference>